<dbReference type="InterPro" id="IPR013830">
    <property type="entry name" value="SGNH_hydro"/>
</dbReference>
<organism evidence="3 4">
    <name type="scientific">Aquiflexum gelatinilyticum</name>
    <dbReference type="NCBI Taxonomy" id="2961943"/>
    <lineage>
        <taxon>Bacteria</taxon>
        <taxon>Pseudomonadati</taxon>
        <taxon>Bacteroidota</taxon>
        <taxon>Cytophagia</taxon>
        <taxon>Cytophagales</taxon>
        <taxon>Cyclobacteriaceae</taxon>
        <taxon>Aquiflexum</taxon>
    </lineage>
</organism>
<dbReference type="PANTHER" id="PTHR30383:SF5">
    <property type="entry name" value="SGNH HYDROLASE-TYPE ESTERASE DOMAIN-CONTAINING PROTEIN"/>
    <property type="match status" value="1"/>
</dbReference>
<feature type="chain" id="PRO_5040958947" evidence="1">
    <location>
        <begin position="26"/>
        <end position="221"/>
    </location>
</feature>
<dbReference type="Proteomes" id="UP001142175">
    <property type="component" value="Unassembled WGS sequence"/>
</dbReference>
<gene>
    <name evidence="3" type="ORF">NU887_00145</name>
</gene>
<evidence type="ECO:0000313" key="3">
    <source>
        <dbReference type="EMBL" id="MCR9013416.1"/>
    </source>
</evidence>
<dbReference type="Gene3D" id="3.40.50.1110">
    <property type="entry name" value="SGNH hydrolase"/>
    <property type="match status" value="1"/>
</dbReference>
<sequence>MKNPFGSKILLLVFFFTSSLQNLQAQENRFAGEVAALVVKYADLPTYRGGIVFTGSSSIRLWKTLEKDFPKSKIVNTGFGGSQTDDLLLYLDELVINFEPKKIFIYVGENDINAGKPVRQVLSEYAVLMERVSTKFSETEFYFIGIKPSPSRWEKRGQMMALNEEVRMLAQNKEKVTYIDVWTPMLDKSGSPNEELFVEDRLHMNSKGYKIWKKAVKEHLR</sequence>
<dbReference type="InterPro" id="IPR036514">
    <property type="entry name" value="SGNH_hydro_sf"/>
</dbReference>
<evidence type="ECO:0000259" key="2">
    <source>
        <dbReference type="Pfam" id="PF13472"/>
    </source>
</evidence>
<proteinExistence type="predicted"/>
<keyword evidence="4" id="KW-1185">Reference proteome</keyword>
<accession>A0A9X2SZ10</accession>
<keyword evidence="1" id="KW-0732">Signal</keyword>
<dbReference type="AlphaFoldDB" id="A0A9X2SZ10"/>
<feature type="signal peptide" evidence="1">
    <location>
        <begin position="1"/>
        <end position="25"/>
    </location>
</feature>
<protein>
    <submittedName>
        <fullName evidence="3">GDSL-type esterase/lipase family protein</fullName>
    </submittedName>
</protein>
<reference evidence="3" key="1">
    <citation type="submission" date="2022-08" db="EMBL/GenBank/DDBJ databases">
        <authorList>
            <person name="Zhang D."/>
        </authorList>
    </citation>
    <scope>NUCLEOTIDE SEQUENCE</scope>
    <source>
        <strain evidence="3">XJ19-11</strain>
    </source>
</reference>
<dbReference type="InterPro" id="IPR051532">
    <property type="entry name" value="Ester_Hydrolysis_Enzymes"/>
</dbReference>
<dbReference type="EMBL" id="JANSUY010000001">
    <property type="protein sequence ID" value="MCR9013416.1"/>
    <property type="molecule type" value="Genomic_DNA"/>
</dbReference>
<dbReference type="GO" id="GO:0004622">
    <property type="term" value="F:phosphatidylcholine lysophospholipase activity"/>
    <property type="evidence" value="ECO:0007669"/>
    <property type="project" value="TreeGrafter"/>
</dbReference>
<dbReference type="Pfam" id="PF13472">
    <property type="entry name" value="Lipase_GDSL_2"/>
    <property type="match status" value="1"/>
</dbReference>
<evidence type="ECO:0000256" key="1">
    <source>
        <dbReference type="SAM" id="SignalP"/>
    </source>
</evidence>
<dbReference type="SUPFAM" id="SSF52266">
    <property type="entry name" value="SGNH hydrolase"/>
    <property type="match status" value="1"/>
</dbReference>
<dbReference type="PANTHER" id="PTHR30383">
    <property type="entry name" value="THIOESTERASE 1/PROTEASE 1/LYSOPHOSPHOLIPASE L1"/>
    <property type="match status" value="1"/>
</dbReference>
<feature type="domain" description="SGNH hydrolase-type esterase" evidence="2">
    <location>
        <begin position="62"/>
        <end position="211"/>
    </location>
</feature>
<comment type="caution">
    <text evidence="3">The sequence shown here is derived from an EMBL/GenBank/DDBJ whole genome shotgun (WGS) entry which is preliminary data.</text>
</comment>
<name>A0A9X2SZ10_9BACT</name>
<evidence type="ECO:0000313" key="4">
    <source>
        <dbReference type="Proteomes" id="UP001142175"/>
    </source>
</evidence>
<dbReference type="RefSeq" id="WP_258421320.1">
    <property type="nucleotide sequence ID" value="NZ_JANSUY010000001.1"/>
</dbReference>